<dbReference type="GO" id="GO:0004252">
    <property type="term" value="F:serine-type endopeptidase activity"/>
    <property type="evidence" value="ECO:0007669"/>
    <property type="project" value="InterPro"/>
</dbReference>
<dbReference type="SUPFAM" id="SSF50494">
    <property type="entry name" value="Trypsin-like serine proteases"/>
    <property type="match status" value="1"/>
</dbReference>
<sequence length="652" mass="72717">MKNYLKIGLLLILALVPLHSSQAITQTQINSLVHVVCPGQNDTWFSGSGTIIDSKGIVLTNKHVVTDQSGNIIRYCAIGLTKSISRPPSFDYTAEVKYYTTDENLDAAILYIDNKNNTTFPSVNAFSYDTGNLKLGDGIEVIGYPSIGGNTVTYVNGVMSGIQENYIKTTAPLEHGNSGGSAYTFNGDFIGVPTAVVAGSLNSLSYVLDVNKLKIWLQSMLGSTSLPVFRPDIQSNITVSKDVTPPDASNAIASVYNDSQKSLVLDFSNSQNSRNPYFEWSGFNDPSGISGYYVYFGSDINAKPITAGVFTNTSNFNGLINTEGIYYLIIQAQDEQGNITNPVYWNYHYQISPPLIELNPLGRKINENRPTKIYIYSYDNGMKGDLLKIIYLDISKVQPVSIPTNSVYIEWDGINDKDFIIDTKVRFKEGRTWSKCSSKGDIWWNLGIEPGSKEWGEWNTCNEGYRSKEFVSTKDNFFTLNNLDLNKPYNFEMELYIINNGKYEQADGFHIFSLTPTKTISQESETKNNSLTGRILLQVESHGEAWYIYPGNQKRYYLGRPADAFNVMRKLGLGAKHDLIMNTTVFPVSLAGKILLDVESHGEAYYIYPKDRKKYYLGRPDDAFNVMRNLGLGISNTNLNKILVAPDSALPN</sequence>
<dbReference type="PANTHER" id="PTHR43343">
    <property type="entry name" value="PEPTIDASE S12"/>
    <property type="match status" value="1"/>
</dbReference>
<accession>A0A1F7USZ1</accession>
<dbReference type="AlphaFoldDB" id="A0A1F7USZ1"/>
<keyword evidence="2" id="KW-0645">Protease</keyword>
<evidence type="ECO:0000313" key="6">
    <source>
        <dbReference type="Proteomes" id="UP000176897"/>
    </source>
</evidence>
<dbReference type="Proteomes" id="UP000176897">
    <property type="component" value="Unassembled WGS sequence"/>
</dbReference>
<dbReference type="PRINTS" id="PR00834">
    <property type="entry name" value="PROTEASES2C"/>
</dbReference>
<dbReference type="GO" id="GO:0006508">
    <property type="term" value="P:proteolysis"/>
    <property type="evidence" value="ECO:0007669"/>
    <property type="project" value="UniProtKB-KW"/>
</dbReference>
<dbReference type="Gene3D" id="2.40.10.10">
    <property type="entry name" value="Trypsin-like serine proteases"/>
    <property type="match status" value="2"/>
</dbReference>
<dbReference type="InterPro" id="IPR009003">
    <property type="entry name" value="Peptidase_S1_PA"/>
</dbReference>
<dbReference type="InterPro" id="IPR051201">
    <property type="entry name" value="Chloro_Bact_Ser_Proteases"/>
</dbReference>
<protein>
    <recommendedName>
        <fullName evidence="7">Serine protease</fullName>
    </recommendedName>
</protein>
<organism evidence="5 6">
    <name type="scientific">Candidatus Uhrbacteria bacterium RIFCSPLOWO2_01_FULL_47_24</name>
    <dbReference type="NCBI Taxonomy" id="1802401"/>
    <lineage>
        <taxon>Bacteria</taxon>
        <taxon>Candidatus Uhriibacteriota</taxon>
    </lineage>
</organism>
<evidence type="ECO:0000313" key="5">
    <source>
        <dbReference type="EMBL" id="OGL81423.1"/>
    </source>
</evidence>
<evidence type="ECO:0000256" key="1">
    <source>
        <dbReference type="ARBA" id="ARBA00010541"/>
    </source>
</evidence>
<name>A0A1F7USZ1_9BACT</name>
<keyword evidence="3" id="KW-0378">Hydrolase</keyword>
<evidence type="ECO:0000256" key="3">
    <source>
        <dbReference type="ARBA" id="ARBA00022801"/>
    </source>
</evidence>
<dbReference type="PANTHER" id="PTHR43343:SF3">
    <property type="entry name" value="PROTEASE DO-LIKE 8, CHLOROPLASTIC"/>
    <property type="match status" value="1"/>
</dbReference>
<evidence type="ECO:0008006" key="7">
    <source>
        <dbReference type="Google" id="ProtNLM"/>
    </source>
</evidence>
<dbReference type="EMBL" id="MGEJ01000006">
    <property type="protein sequence ID" value="OGL81423.1"/>
    <property type="molecule type" value="Genomic_DNA"/>
</dbReference>
<gene>
    <name evidence="5" type="ORF">A3B21_03360</name>
</gene>
<feature type="signal peptide" evidence="4">
    <location>
        <begin position="1"/>
        <end position="25"/>
    </location>
</feature>
<proteinExistence type="inferred from homology"/>
<reference evidence="5 6" key="1">
    <citation type="journal article" date="2016" name="Nat. Commun.">
        <title>Thousands of microbial genomes shed light on interconnected biogeochemical processes in an aquifer system.</title>
        <authorList>
            <person name="Anantharaman K."/>
            <person name="Brown C.T."/>
            <person name="Hug L.A."/>
            <person name="Sharon I."/>
            <person name="Castelle C.J."/>
            <person name="Probst A.J."/>
            <person name="Thomas B.C."/>
            <person name="Singh A."/>
            <person name="Wilkins M.J."/>
            <person name="Karaoz U."/>
            <person name="Brodie E.L."/>
            <person name="Williams K.H."/>
            <person name="Hubbard S.S."/>
            <person name="Banfield J.F."/>
        </authorList>
    </citation>
    <scope>NUCLEOTIDE SEQUENCE [LARGE SCALE GENOMIC DNA]</scope>
</reference>
<comment type="caution">
    <text evidence="5">The sequence shown here is derived from an EMBL/GenBank/DDBJ whole genome shotgun (WGS) entry which is preliminary data.</text>
</comment>
<evidence type="ECO:0000256" key="4">
    <source>
        <dbReference type="SAM" id="SignalP"/>
    </source>
</evidence>
<evidence type="ECO:0000256" key="2">
    <source>
        <dbReference type="ARBA" id="ARBA00022670"/>
    </source>
</evidence>
<dbReference type="Pfam" id="PF13365">
    <property type="entry name" value="Trypsin_2"/>
    <property type="match status" value="1"/>
</dbReference>
<feature type="chain" id="PRO_5009533129" description="Serine protease" evidence="4">
    <location>
        <begin position="26"/>
        <end position="652"/>
    </location>
</feature>
<dbReference type="STRING" id="1802401.A3B21_03360"/>
<comment type="similarity">
    <text evidence="1">Belongs to the peptidase S1C family.</text>
</comment>
<dbReference type="InterPro" id="IPR043504">
    <property type="entry name" value="Peptidase_S1_PA_chymotrypsin"/>
</dbReference>
<keyword evidence="4" id="KW-0732">Signal</keyword>
<dbReference type="InterPro" id="IPR001940">
    <property type="entry name" value="Peptidase_S1C"/>
</dbReference>